<dbReference type="Pfam" id="PF00589">
    <property type="entry name" value="Phage_integrase"/>
    <property type="match status" value="1"/>
</dbReference>
<evidence type="ECO:0000256" key="5">
    <source>
        <dbReference type="ARBA" id="ARBA00023172"/>
    </source>
</evidence>
<comment type="caution">
    <text evidence="9">The sequence shown here is derived from an EMBL/GenBank/DDBJ whole genome shotgun (WGS) entry which is preliminary data.</text>
</comment>
<feature type="domain" description="Core-binding (CB)" evidence="8">
    <location>
        <begin position="5"/>
        <end position="84"/>
    </location>
</feature>
<accession>A0A3E2B2K9</accession>
<proteinExistence type="inferred from homology"/>
<dbReference type="PANTHER" id="PTHR30349">
    <property type="entry name" value="PHAGE INTEGRASE-RELATED"/>
    <property type="match status" value="1"/>
</dbReference>
<evidence type="ECO:0000259" key="8">
    <source>
        <dbReference type="PROSITE" id="PS51900"/>
    </source>
</evidence>
<evidence type="ECO:0000256" key="3">
    <source>
        <dbReference type="ARBA" id="ARBA00022908"/>
    </source>
</evidence>
<feature type="domain" description="Tyr recombinase" evidence="7">
    <location>
        <begin position="102"/>
        <end position="276"/>
    </location>
</feature>
<dbReference type="Proteomes" id="UP000260649">
    <property type="component" value="Unassembled WGS sequence"/>
</dbReference>
<comment type="function">
    <text evidence="1">Site-specific tyrosine recombinase, which acts by catalyzing the cutting and rejoining of the recombining DNA molecules.</text>
</comment>
<dbReference type="InterPro" id="IPR044068">
    <property type="entry name" value="CB"/>
</dbReference>
<evidence type="ECO:0000256" key="2">
    <source>
        <dbReference type="ARBA" id="ARBA00008857"/>
    </source>
</evidence>
<reference evidence="9 10" key="1">
    <citation type="submission" date="2018-07" db="EMBL/GenBank/DDBJ databases">
        <title>GABA Modulating Bacteria of the Human Gut Microbiota.</title>
        <authorList>
            <person name="Strandwitz P."/>
            <person name="Kim K.H."/>
            <person name="Terekhova D."/>
            <person name="Liu J.K."/>
            <person name="Sharma A."/>
            <person name="Levering J."/>
            <person name="Mcdonald D."/>
            <person name="Dietrich D."/>
            <person name="Ramadhar T.R."/>
            <person name="Lekbua A."/>
            <person name="Mroue N."/>
            <person name="Liston C."/>
            <person name="Stewart E.J."/>
            <person name="Dubin M.J."/>
            <person name="Zengler K."/>
            <person name="Knight R."/>
            <person name="Gilbert J.A."/>
            <person name="Clardy J."/>
            <person name="Lewis K."/>
        </authorList>
    </citation>
    <scope>NUCLEOTIDE SEQUENCE [LARGE SCALE GENOMIC DNA]</scope>
    <source>
        <strain evidence="9 10">KLE1738</strain>
    </source>
</reference>
<dbReference type="Gene3D" id="1.10.443.10">
    <property type="entry name" value="Intergrase catalytic core"/>
    <property type="match status" value="1"/>
</dbReference>
<dbReference type="GO" id="GO:0003677">
    <property type="term" value="F:DNA binding"/>
    <property type="evidence" value="ECO:0007669"/>
    <property type="project" value="UniProtKB-UniRule"/>
</dbReference>
<evidence type="ECO:0000313" key="10">
    <source>
        <dbReference type="Proteomes" id="UP000260649"/>
    </source>
</evidence>
<dbReference type="InterPro" id="IPR011010">
    <property type="entry name" value="DNA_brk_join_enz"/>
</dbReference>
<keyword evidence="10" id="KW-1185">Reference proteome</keyword>
<gene>
    <name evidence="9" type="ORF">DV520_08110</name>
</gene>
<dbReference type="PROSITE" id="PS51900">
    <property type="entry name" value="CB"/>
    <property type="match status" value="1"/>
</dbReference>
<dbReference type="AlphaFoldDB" id="A0A3E2B2K9"/>
<evidence type="ECO:0000313" key="9">
    <source>
        <dbReference type="EMBL" id="RFT06260.1"/>
    </source>
</evidence>
<dbReference type="InterPro" id="IPR010998">
    <property type="entry name" value="Integrase_recombinase_N"/>
</dbReference>
<dbReference type="OrthoDB" id="9801717at2"/>
<keyword evidence="4 6" id="KW-0238">DNA-binding</keyword>
<dbReference type="SUPFAM" id="SSF56349">
    <property type="entry name" value="DNA breaking-rejoining enzymes"/>
    <property type="match status" value="1"/>
</dbReference>
<keyword evidence="3" id="KW-0229">DNA integration</keyword>
<dbReference type="EMBL" id="QQRQ01000013">
    <property type="protein sequence ID" value="RFT06260.1"/>
    <property type="molecule type" value="Genomic_DNA"/>
</dbReference>
<dbReference type="InterPro" id="IPR004107">
    <property type="entry name" value="Integrase_SAM-like_N"/>
</dbReference>
<name>A0A3E2B2K9_9FIRM</name>
<sequence length="281" mass="32690">MKRRVMRQEDVAEFCRYLQGEERSQGTIETYRREIRAFAATLPENRVVTKEVVVAWKETLAKRYAVSTVNGKLAALNGLFSFLGWRECRVKPLRRQRELFRDKGRELDKGEYLRLLAAAKRRENWRLYYLMETLASTGMRVSELRFVTVQALAAGRVRVDCKGKHRTIFLTAKLCRALGNYCRRQKRTSGPVFVTRTGRPVDRSNIWREMRALSTQAGVGERKVFPHNFRHLFARAFYSLEKDMAKLADLLGHASVETTRIYIMESGAEHKRQVERLGLVI</sequence>
<dbReference type="GeneID" id="97995691"/>
<evidence type="ECO:0000256" key="1">
    <source>
        <dbReference type="ARBA" id="ARBA00003283"/>
    </source>
</evidence>
<dbReference type="PANTHER" id="PTHR30349:SF89">
    <property type="entry name" value="INTEGRASE_RECOMBINASE"/>
    <property type="match status" value="1"/>
</dbReference>
<dbReference type="GO" id="GO:0015074">
    <property type="term" value="P:DNA integration"/>
    <property type="evidence" value="ECO:0007669"/>
    <property type="project" value="UniProtKB-KW"/>
</dbReference>
<comment type="similarity">
    <text evidence="2">Belongs to the 'phage' integrase family.</text>
</comment>
<keyword evidence="5" id="KW-0233">DNA recombination</keyword>
<dbReference type="InterPro" id="IPR002104">
    <property type="entry name" value="Integrase_catalytic"/>
</dbReference>
<evidence type="ECO:0000256" key="4">
    <source>
        <dbReference type="ARBA" id="ARBA00023125"/>
    </source>
</evidence>
<organism evidence="9 10">
    <name type="scientific">Evtepia gabavorous</name>
    <dbReference type="NCBI Taxonomy" id="2211183"/>
    <lineage>
        <taxon>Bacteria</taxon>
        <taxon>Bacillati</taxon>
        <taxon>Bacillota</taxon>
        <taxon>Clostridia</taxon>
        <taxon>Eubacteriales</taxon>
        <taxon>Evtepia</taxon>
    </lineage>
</organism>
<dbReference type="PROSITE" id="PS51898">
    <property type="entry name" value="TYR_RECOMBINASE"/>
    <property type="match status" value="1"/>
</dbReference>
<dbReference type="RefSeq" id="WP_117142402.1">
    <property type="nucleotide sequence ID" value="NZ_CAKXKJ010000005.1"/>
</dbReference>
<dbReference type="Gene3D" id="1.10.150.130">
    <property type="match status" value="1"/>
</dbReference>
<evidence type="ECO:0000256" key="6">
    <source>
        <dbReference type="PROSITE-ProRule" id="PRU01248"/>
    </source>
</evidence>
<protein>
    <submittedName>
        <fullName evidence="9">Integrase</fullName>
    </submittedName>
</protein>
<dbReference type="Pfam" id="PF02899">
    <property type="entry name" value="Phage_int_SAM_1"/>
    <property type="match status" value="1"/>
</dbReference>
<evidence type="ECO:0000259" key="7">
    <source>
        <dbReference type="PROSITE" id="PS51898"/>
    </source>
</evidence>
<dbReference type="InterPro" id="IPR050090">
    <property type="entry name" value="Tyrosine_recombinase_XerCD"/>
</dbReference>
<dbReference type="GO" id="GO:0006310">
    <property type="term" value="P:DNA recombination"/>
    <property type="evidence" value="ECO:0007669"/>
    <property type="project" value="UniProtKB-KW"/>
</dbReference>
<dbReference type="InterPro" id="IPR013762">
    <property type="entry name" value="Integrase-like_cat_sf"/>
</dbReference>